<evidence type="ECO:0000256" key="1">
    <source>
        <dbReference type="SAM" id="MobiDB-lite"/>
    </source>
</evidence>
<keyword evidence="2" id="KW-1133">Transmembrane helix</keyword>
<evidence type="ECO:0000313" key="4">
    <source>
        <dbReference type="Proteomes" id="UP000824219"/>
    </source>
</evidence>
<dbReference type="AlphaFoldDB" id="A0A9D3SJ36"/>
<feature type="region of interest" description="Disordered" evidence="1">
    <location>
        <begin position="1"/>
        <end position="22"/>
    </location>
</feature>
<evidence type="ECO:0000256" key="2">
    <source>
        <dbReference type="SAM" id="Phobius"/>
    </source>
</evidence>
<comment type="caution">
    <text evidence="3">The sequence shown here is derived from an EMBL/GenBank/DDBJ whole genome shotgun (WGS) entry which is preliminary data.</text>
</comment>
<reference evidence="3 4" key="1">
    <citation type="submission" date="2021-06" db="EMBL/GenBank/DDBJ databases">
        <title>Chromosome-level genome assembly of the red-tail catfish (Hemibagrus wyckioides).</title>
        <authorList>
            <person name="Shao F."/>
        </authorList>
    </citation>
    <scope>NUCLEOTIDE SEQUENCE [LARGE SCALE GENOMIC DNA]</scope>
    <source>
        <strain evidence="3">EC202008001</strain>
        <tissue evidence="3">Blood</tissue>
    </source>
</reference>
<evidence type="ECO:0000313" key="3">
    <source>
        <dbReference type="EMBL" id="KAG7325640.1"/>
    </source>
</evidence>
<protein>
    <submittedName>
        <fullName evidence="3">Uncharacterized protein</fullName>
    </submittedName>
</protein>
<keyword evidence="2" id="KW-0812">Transmembrane</keyword>
<gene>
    <name evidence="3" type="ORF">KOW79_010565</name>
</gene>
<keyword evidence="2" id="KW-0472">Membrane</keyword>
<feature type="transmembrane region" description="Helical" evidence="2">
    <location>
        <begin position="32"/>
        <end position="53"/>
    </location>
</feature>
<accession>A0A9D3SJ36</accession>
<organism evidence="3 4">
    <name type="scientific">Hemibagrus wyckioides</name>
    <dbReference type="NCBI Taxonomy" id="337641"/>
    <lineage>
        <taxon>Eukaryota</taxon>
        <taxon>Metazoa</taxon>
        <taxon>Chordata</taxon>
        <taxon>Craniata</taxon>
        <taxon>Vertebrata</taxon>
        <taxon>Euteleostomi</taxon>
        <taxon>Actinopterygii</taxon>
        <taxon>Neopterygii</taxon>
        <taxon>Teleostei</taxon>
        <taxon>Ostariophysi</taxon>
        <taxon>Siluriformes</taxon>
        <taxon>Bagridae</taxon>
        <taxon>Hemibagrus</taxon>
    </lineage>
</organism>
<sequence>MRPSRPAEGAIHLEAARPRKTKRTRKDVRFQIIASASLLLSAAVCIEIIVVCMRKKLSCPGLKEISSRRRQAWVKVPDPQ</sequence>
<dbReference type="EMBL" id="JAHKSW010000012">
    <property type="protein sequence ID" value="KAG7325640.1"/>
    <property type="molecule type" value="Genomic_DNA"/>
</dbReference>
<keyword evidence="4" id="KW-1185">Reference proteome</keyword>
<proteinExistence type="predicted"/>
<name>A0A9D3SJ36_9TELE</name>
<dbReference type="Proteomes" id="UP000824219">
    <property type="component" value="Linkage Group LG12"/>
</dbReference>